<comment type="cofactor">
    <cofactor evidence="1">
        <name>thiamine diphosphate</name>
        <dbReference type="ChEBI" id="CHEBI:58937"/>
    </cofactor>
</comment>
<dbReference type="PANTHER" id="PTHR11624:SF96">
    <property type="entry name" value="PYRUVATE DEHYDROGENASE E1 COMPONENT SUBUNIT BETA, MITOCHONDRIAL"/>
    <property type="match status" value="1"/>
</dbReference>
<dbReference type="InterPro" id="IPR005475">
    <property type="entry name" value="Transketolase-like_Pyr-bd"/>
</dbReference>
<keyword evidence="6" id="KW-0670">Pyruvate</keyword>
<dbReference type="FunFam" id="3.40.50.920:FF:000001">
    <property type="entry name" value="Pyruvate dehydrogenase E1 beta subunit"/>
    <property type="match status" value="1"/>
</dbReference>
<dbReference type="SUPFAM" id="SSF52922">
    <property type="entry name" value="TK C-terminal domain-like"/>
    <property type="match status" value="1"/>
</dbReference>
<feature type="domain" description="Transketolase-like pyrimidine-binding" evidence="7">
    <location>
        <begin position="29"/>
        <end position="389"/>
    </location>
</feature>
<gene>
    <name evidence="9" type="ORF">FF38_12600</name>
</gene>
<dbReference type="Pfam" id="PF02780">
    <property type="entry name" value="Transketolase_C"/>
    <property type="match status" value="1"/>
</dbReference>
<dbReference type="Gene3D" id="3.40.50.970">
    <property type="match status" value="2"/>
</dbReference>
<keyword evidence="5" id="KW-0786">Thiamine pyrophosphate</keyword>
<dbReference type="EC" id="1.2.4.1" evidence="2"/>
<evidence type="ECO:0000256" key="6">
    <source>
        <dbReference type="ARBA" id="ARBA00023317"/>
    </source>
</evidence>
<dbReference type="NCBIfam" id="NF006667">
    <property type="entry name" value="PRK09212.1"/>
    <property type="match status" value="1"/>
</dbReference>
<sequence>MMKPMKMVMSVARRGLSTTASRSLAAQQMTVRDALNSALDEEMARDERVFILGEEVAQYDGAYKVSRGLWKKYGDKRVIDTPITEMGFAGIAVGAAMAGLRPVCEFMTFNFSMQAIDQGSLLKPTLSNSTSMRLMHSYNGLTRSNNIPIYAVVRPQINPLPIGDVLNKKQIGDPTKQNWLDEIGDILNEINQIRAPTVGKTDKMEAARMIVVRRRKMKKHKLKKLRRKMKFEWAKVRQRREMRKEKAFQAKLIAQIKDAEAFNAEKFVADKLQKAKETPLPRYWKGRRLPAFIIKEKLETQLLVINSAAKTFYMSAGQVNVPIVFRGPNGAAMGVGAQHSQCFAAWYAHCPGLKVISPYDSEDARGLLKAAIRDPDPVVFLENEVLYGSSYPIDPKVLDKDFVLPIGKAKIMKPGKNITIVAHSRAVEISLQAAAELAKKGIDAEVINLRSIRPLDVETIFNSVRKTHHLITVEQGWPQSGVGSEICARVMEDETFFHLDAPVWRVCGVDVPMPYAKTLEANALPQPKDVIEAATKILGGKK</sequence>
<evidence type="ECO:0000256" key="2">
    <source>
        <dbReference type="ARBA" id="ARBA00012281"/>
    </source>
</evidence>
<dbReference type="OrthoDB" id="10266385at2759"/>
<dbReference type="InterPro" id="IPR013177">
    <property type="entry name" value="Ribosomal_mS38_C"/>
</dbReference>
<organism evidence="9 10">
    <name type="scientific">Lucilia cuprina</name>
    <name type="common">Green bottle fly</name>
    <name type="synonym">Australian sheep blowfly</name>
    <dbReference type="NCBI Taxonomy" id="7375"/>
    <lineage>
        <taxon>Eukaryota</taxon>
        <taxon>Metazoa</taxon>
        <taxon>Ecdysozoa</taxon>
        <taxon>Arthropoda</taxon>
        <taxon>Hexapoda</taxon>
        <taxon>Insecta</taxon>
        <taxon>Pterygota</taxon>
        <taxon>Neoptera</taxon>
        <taxon>Endopterygota</taxon>
        <taxon>Diptera</taxon>
        <taxon>Brachycera</taxon>
        <taxon>Muscomorpha</taxon>
        <taxon>Oestroidea</taxon>
        <taxon>Calliphoridae</taxon>
        <taxon>Luciliinae</taxon>
        <taxon>Lucilia</taxon>
    </lineage>
</organism>
<dbReference type="Pfam" id="PF08213">
    <property type="entry name" value="COX24_C"/>
    <property type="match status" value="1"/>
</dbReference>
<dbReference type="PANTHER" id="PTHR11624">
    <property type="entry name" value="DEHYDROGENASE RELATED"/>
    <property type="match status" value="1"/>
</dbReference>
<evidence type="ECO:0000256" key="1">
    <source>
        <dbReference type="ARBA" id="ARBA00001964"/>
    </source>
</evidence>
<dbReference type="GO" id="GO:0004739">
    <property type="term" value="F:pyruvate dehydrogenase (acetyl-transferring) activity"/>
    <property type="evidence" value="ECO:0007669"/>
    <property type="project" value="UniProtKB-EC"/>
</dbReference>
<dbReference type="STRING" id="7375.A0A0L0BNE9"/>
<evidence type="ECO:0000259" key="7">
    <source>
        <dbReference type="SMART" id="SM00861"/>
    </source>
</evidence>
<accession>A0A0L0BNE9</accession>
<evidence type="ECO:0000256" key="3">
    <source>
        <dbReference type="ARBA" id="ARBA00016220"/>
    </source>
</evidence>
<evidence type="ECO:0000313" key="10">
    <source>
        <dbReference type="Proteomes" id="UP000037069"/>
    </source>
</evidence>
<dbReference type="InterPro" id="IPR029061">
    <property type="entry name" value="THDP-binding"/>
</dbReference>
<evidence type="ECO:0000256" key="5">
    <source>
        <dbReference type="ARBA" id="ARBA00023052"/>
    </source>
</evidence>
<evidence type="ECO:0000313" key="9">
    <source>
        <dbReference type="EMBL" id="KNC21453.1"/>
    </source>
</evidence>
<dbReference type="Pfam" id="PF02779">
    <property type="entry name" value="Transket_pyr"/>
    <property type="match status" value="2"/>
</dbReference>
<dbReference type="Gene3D" id="3.40.50.920">
    <property type="match status" value="1"/>
</dbReference>
<dbReference type="InterPro" id="IPR009014">
    <property type="entry name" value="Transketo_C/PFOR_II"/>
</dbReference>
<dbReference type="InterPro" id="IPR033248">
    <property type="entry name" value="Transketolase_C"/>
</dbReference>
<proteinExistence type="predicted"/>
<dbReference type="SUPFAM" id="SSF52518">
    <property type="entry name" value="Thiamin diphosphate-binding fold (THDP-binding)"/>
    <property type="match status" value="2"/>
</dbReference>
<dbReference type="EMBL" id="JRES01001623">
    <property type="protein sequence ID" value="KNC21453.1"/>
    <property type="molecule type" value="Genomic_DNA"/>
</dbReference>
<dbReference type="Proteomes" id="UP000037069">
    <property type="component" value="Unassembled WGS sequence"/>
</dbReference>
<dbReference type="GO" id="GO:0006086">
    <property type="term" value="P:pyruvate decarboxylation to acetyl-CoA"/>
    <property type="evidence" value="ECO:0007669"/>
    <property type="project" value="InterPro"/>
</dbReference>
<evidence type="ECO:0000256" key="4">
    <source>
        <dbReference type="ARBA" id="ARBA00023002"/>
    </source>
</evidence>
<dbReference type="SMART" id="SM00861">
    <property type="entry name" value="Transket_pyr"/>
    <property type="match status" value="1"/>
</dbReference>
<evidence type="ECO:0000259" key="8">
    <source>
        <dbReference type="SMART" id="SM01155"/>
    </source>
</evidence>
<dbReference type="AlphaFoldDB" id="A0A0L0BNE9"/>
<protein>
    <recommendedName>
        <fullName evidence="3">Pyruvate dehydrogenase E1 component subunit beta, mitochondrial</fullName>
        <ecNumber evidence="2">1.2.4.1</ecNumber>
    </recommendedName>
</protein>
<keyword evidence="10" id="KW-1185">Reference proteome</keyword>
<feature type="domain" description="Ribosomal protein mS38 C-terminal" evidence="8">
    <location>
        <begin position="205"/>
        <end position="238"/>
    </location>
</feature>
<dbReference type="InterPro" id="IPR027110">
    <property type="entry name" value="PDHB_mito-type"/>
</dbReference>
<reference evidence="9 10" key="1">
    <citation type="journal article" date="2015" name="Nat. Commun.">
        <title>Lucilia cuprina genome unlocks parasitic fly biology to underpin future interventions.</title>
        <authorList>
            <person name="Anstead C.A."/>
            <person name="Korhonen P.K."/>
            <person name="Young N.D."/>
            <person name="Hall R.S."/>
            <person name="Jex A.R."/>
            <person name="Murali S.C."/>
            <person name="Hughes D.S."/>
            <person name="Lee S.F."/>
            <person name="Perry T."/>
            <person name="Stroehlein A.J."/>
            <person name="Ansell B.R."/>
            <person name="Breugelmans B."/>
            <person name="Hofmann A."/>
            <person name="Qu J."/>
            <person name="Dugan S."/>
            <person name="Lee S.L."/>
            <person name="Chao H."/>
            <person name="Dinh H."/>
            <person name="Han Y."/>
            <person name="Doddapaneni H.V."/>
            <person name="Worley K.C."/>
            <person name="Muzny D.M."/>
            <person name="Ioannidis P."/>
            <person name="Waterhouse R.M."/>
            <person name="Zdobnov E.M."/>
            <person name="James P.J."/>
            <person name="Bagnall N.H."/>
            <person name="Kotze A.C."/>
            <person name="Gibbs R.A."/>
            <person name="Richards S."/>
            <person name="Batterham P."/>
            <person name="Gasser R.B."/>
        </authorList>
    </citation>
    <scope>NUCLEOTIDE SEQUENCE [LARGE SCALE GENOMIC DNA]</scope>
    <source>
        <strain evidence="9 10">LS</strain>
        <tissue evidence="9">Full body</tissue>
    </source>
</reference>
<keyword evidence="4" id="KW-0560">Oxidoreductase</keyword>
<dbReference type="SMART" id="SM01155">
    <property type="entry name" value="DUF1713"/>
    <property type="match status" value="1"/>
</dbReference>
<dbReference type="CDD" id="cd07036">
    <property type="entry name" value="TPP_PYR_E1-PDHc-beta_like"/>
    <property type="match status" value="1"/>
</dbReference>
<comment type="caution">
    <text evidence="9">The sequence shown here is derived from an EMBL/GenBank/DDBJ whole genome shotgun (WGS) entry which is preliminary data.</text>
</comment>
<name>A0A0L0BNE9_LUCCU</name>